<sequence>MATAYFYFDFNDTQKQDPELMLRSLLCQLVQRSVVIPKGVDALFSSCENGQRKASSHALLQVTKEAAQEFTHVYVVLDALDECAQRSELMDMLETVAEWQLDNLHLLVTSRKERDIETCLESYVGEEDTVCLQRDVVDQDIQRYVQQRLRDKKSLAKWTKDAAIS</sequence>
<protein>
    <recommendedName>
        <fullName evidence="2">Nephrocystin 3-like N-terminal domain-containing protein</fullName>
    </recommendedName>
</protein>
<proteinExistence type="predicted"/>
<accession>A0A4V1X198</accession>
<dbReference type="EMBL" id="PDXA01000082">
    <property type="protein sequence ID" value="RYN28575.1"/>
    <property type="molecule type" value="Genomic_DNA"/>
</dbReference>
<comment type="caution">
    <text evidence="3">The sequence shown here is derived from an EMBL/GenBank/DDBJ whole genome shotgun (WGS) entry which is preliminary data.</text>
</comment>
<dbReference type="Gene3D" id="3.40.50.300">
    <property type="entry name" value="P-loop containing nucleotide triphosphate hydrolases"/>
    <property type="match status" value="1"/>
</dbReference>
<dbReference type="InterPro" id="IPR027417">
    <property type="entry name" value="P-loop_NTPase"/>
</dbReference>
<dbReference type="OrthoDB" id="1577640at2759"/>
<gene>
    <name evidence="3" type="ORF">AA0114_g12456</name>
</gene>
<dbReference type="PANTHER" id="PTHR10039:SF16">
    <property type="entry name" value="GPI INOSITOL-DEACYLASE"/>
    <property type="match status" value="1"/>
</dbReference>
<evidence type="ECO:0000313" key="4">
    <source>
        <dbReference type="Proteomes" id="UP000292402"/>
    </source>
</evidence>
<reference evidence="4" key="1">
    <citation type="journal article" date="2019" name="bioRxiv">
        <title>Genomics, evolutionary history and diagnostics of the Alternaria alternata species group including apple and Asian pear pathotypes.</title>
        <authorList>
            <person name="Armitage A.D."/>
            <person name="Cockerton H.M."/>
            <person name="Sreenivasaprasad S."/>
            <person name="Woodhall J.W."/>
            <person name="Lane C.R."/>
            <person name="Harrison R.J."/>
            <person name="Clarkson J.P."/>
        </authorList>
    </citation>
    <scope>NUCLEOTIDE SEQUENCE [LARGE SCALE GENOMIC DNA]</scope>
    <source>
        <strain evidence="4">FERA 1082</strain>
    </source>
</reference>
<dbReference type="Proteomes" id="UP000292402">
    <property type="component" value="Unassembled WGS sequence"/>
</dbReference>
<name>A0A4V1X198_9PLEO</name>
<dbReference type="PANTHER" id="PTHR10039">
    <property type="entry name" value="AMELOGENIN"/>
    <property type="match status" value="1"/>
</dbReference>
<dbReference type="AlphaFoldDB" id="A0A4V1X198"/>
<keyword evidence="1" id="KW-0677">Repeat</keyword>
<evidence type="ECO:0000259" key="2">
    <source>
        <dbReference type="Pfam" id="PF24883"/>
    </source>
</evidence>
<feature type="domain" description="Nephrocystin 3-like N-terminal" evidence="2">
    <location>
        <begin position="3"/>
        <end position="111"/>
    </location>
</feature>
<evidence type="ECO:0000313" key="3">
    <source>
        <dbReference type="EMBL" id="RYN28575.1"/>
    </source>
</evidence>
<evidence type="ECO:0000256" key="1">
    <source>
        <dbReference type="ARBA" id="ARBA00022737"/>
    </source>
</evidence>
<dbReference type="Pfam" id="PF24883">
    <property type="entry name" value="NPHP3_N"/>
    <property type="match status" value="1"/>
</dbReference>
<organism evidence="3 4">
    <name type="scientific">Alternaria tenuissima</name>
    <dbReference type="NCBI Taxonomy" id="119927"/>
    <lineage>
        <taxon>Eukaryota</taxon>
        <taxon>Fungi</taxon>
        <taxon>Dikarya</taxon>
        <taxon>Ascomycota</taxon>
        <taxon>Pezizomycotina</taxon>
        <taxon>Dothideomycetes</taxon>
        <taxon>Pleosporomycetidae</taxon>
        <taxon>Pleosporales</taxon>
        <taxon>Pleosporineae</taxon>
        <taxon>Pleosporaceae</taxon>
        <taxon>Alternaria</taxon>
        <taxon>Alternaria sect. Alternaria</taxon>
        <taxon>Alternaria alternata complex</taxon>
    </lineage>
</organism>
<dbReference type="InterPro" id="IPR056884">
    <property type="entry name" value="NPHP3-like_N"/>
</dbReference>